<dbReference type="InterPro" id="IPR029787">
    <property type="entry name" value="Nucleotide_cyclase"/>
</dbReference>
<feature type="domain" description="GGDEF" evidence="1">
    <location>
        <begin position="226"/>
        <end position="356"/>
    </location>
</feature>
<evidence type="ECO:0000313" key="3">
    <source>
        <dbReference type="Proteomes" id="UP000263486"/>
    </source>
</evidence>
<dbReference type="InterPro" id="IPR000160">
    <property type="entry name" value="GGDEF_dom"/>
</dbReference>
<protein>
    <submittedName>
        <fullName evidence="2">Diguanylate cyclase</fullName>
    </submittedName>
</protein>
<dbReference type="Gene3D" id="3.30.70.270">
    <property type="match status" value="1"/>
</dbReference>
<keyword evidence="3" id="KW-1185">Reference proteome</keyword>
<name>A0ABX9KHS4_9FUSO</name>
<dbReference type="Proteomes" id="UP000263486">
    <property type="component" value="Unassembled WGS sequence"/>
</dbReference>
<accession>A0ABX9KHS4</accession>
<dbReference type="SUPFAM" id="SSF55073">
    <property type="entry name" value="Nucleotide cyclase"/>
    <property type="match status" value="1"/>
</dbReference>
<dbReference type="PANTHER" id="PTHR45138">
    <property type="entry name" value="REGULATORY COMPONENTS OF SENSORY TRANSDUCTION SYSTEM"/>
    <property type="match status" value="1"/>
</dbReference>
<dbReference type="Pfam" id="PF00990">
    <property type="entry name" value="GGDEF"/>
    <property type="match status" value="1"/>
</dbReference>
<dbReference type="CDD" id="cd01949">
    <property type="entry name" value="GGDEF"/>
    <property type="match status" value="1"/>
</dbReference>
<dbReference type="SMART" id="SM00267">
    <property type="entry name" value="GGDEF"/>
    <property type="match status" value="1"/>
</dbReference>
<organism evidence="2 3">
    <name type="scientific">Psychrilyobacter piezotolerans</name>
    <dbReference type="NCBI Taxonomy" id="2293438"/>
    <lineage>
        <taxon>Bacteria</taxon>
        <taxon>Fusobacteriati</taxon>
        <taxon>Fusobacteriota</taxon>
        <taxon>Fusobacteriia</taxon>
        <taxon>Fusobacteriales</taxon>
        <taxon>Fusobacteriaceae</taxon>
        <taxon>Psychrilyobacter</taxon>
    </lineage>
</organism>
<dbReference type="NCBIfam" id="TIGR00254">
    <property type="entry name" value="GGDEF"/>
    <property type="match status" value="1"/>
</dbReference>
<dbReference type="PANTHER" id="PTHR45138:SF9">
    <property type="entry name" value="DIGUANYLATE CYCLASE DGCM-RELATED"/>
    <property type="match status" value="1"/>
</dbReference>
<comment type="caution">
    <text evidence="2">The sequence shown here is derived from an EMBL/GenBank/DDBJ whole genome shotgun (WGS) entry which is preliminary data.</text>
</comment>
<dbReference type="SUPFAM" id="SSF55781">
    <property type="entry name" value="GAF domain-like"/>
    <property type="match status" value="1"/>
</dbReference>
<dbReference type="InterPro" id="IPR050469">
    <property type="entry name" value="Diguanylate_Cyclase"/>
</dbReference>
<dbReference type="RefSeq" id="WP_114641937.1">
    <property type="nucleotide sequence ID" value="NZ_JAACIO010000008.1"/>
</dbReference>
<gene>
    <name evidence="2" type="ORF">DYH56_05865</name>
</gene>
<evidence type="ECO:0000259" key="1">
    <source>
        <dbReference type="PROSITE" id="PS50887"/>
    </source>
</evidence>
<dbReference type="InterPro" id="IPR043128">
    <property type="entry name" value="Rev_trsase/Diguanyl_cyclase"/>
</dbReference>
<proteinExistence type="predicted"/>
<reference evidence="2 3" key="1">
    <citation type="submission" date="2018-08" db="EMBL/GenBank/DDBJ databases">
        <title>Draft genome sequence of Psychrilyobacter sp. strain SD5 isolated from Black Sea water.</title>
        <authorList>
            <person name="Yadav S."/>
            <person name="Villanueva L."/>
            <person name="Damste J.S.S."/>
        </authorList>
    </citation>
    <scope>NUCLEOTIDE SEQUENCE [LARGE SCALE GENOMIC DNA]</scope>
    <source>
        <strain evidence="2 3">SD5</strain>
    </source>
</reference>
<dbReference type="EMBL" id="QUAJ01000008">
    <property type="protein sequence ID" value="REI41669.1"/>
    <property type="molecule type" value="Genomic_DNA"/>
</dbReference>
<dbReference type="PROSITE" id="PS50887">
    <property type="entry name" value="GGDEF"/>
    <property type="match status" value="1"/>
</dbReference>
<evidence type="ECO:0000313" key="2">
    <source>
        <dbReference type="EMBL" id="REI41669.1"/>
    </source>
</evidence>
<sequence>MSLKKKMVNNGPHTEEACKLMREKNILYFIREITKALLSTSSIEEMSKMVYTFLKDSYGECTIGLAVNYPKEKKISDCFFFEEDKRLDFEEILYSEGSSSKLLKAVLNKKEYIYEKKRKKTSVFIGRIPSTSFFAPLIIEKDVIGAFTFQIYERDIFSIEEIEVCRELIPFMTIALNNSLQNKKILLANKILEKYSKYDDLTGIYNRRFFYESFDKIYRRSILEDEKVFLFLMDLNNFKGVNDNFGHFVGDEVLIEVAEVLKKLFFNRGEVGRYGGDEFLCGIAKVSKKTVIELAEKIIDKIDNLDIHYNNSGGKVGISIGILELNSKKDLRDYFLQLDENLYKAKNSTTKKIFIS</sequence>